<reference evidence="2 3" key="1">
    <citation type="submission" date="2020-04" db="EMBL/GenBank/DDBJ databases">
        <title>Chromosome-level genome assembly of a cyprinid fish Onychostoma macrolepis by integration of Nanopore Sequencing, Bionano and Hi-C technology.</title>
        <authorList>
            <person name="Wang D."/>
        </authorList>
    </citation>
    <scope>NUCLEOTIDE SEQUENCE [LARGE SCALE GENOMIC DNA]</scope>
    <source>
        <strain evidence="2">SWU-2019</strain>
        <tissue evidence="2">Muscle</tissue>
    </source>
</reference>
<comment type="caution">
    <text evidence="2">The sequence shown here is derived from an EMBL/GenBank/DDBJ whole genome shotgun (WGS) entry which is preliminary data.</text>
</comment>
<evidence type="ECO:0000313" key="3">
    <source>
        <dbReference type="Proteomes" id="UP000579812"/>
    </source>
</evidence>
<evidence type="ECO:0000256" key="1">
    <source>
        <dbReference type="SAM" id="Coils"/>
    </source>
</evidence>
<dbReference type="AlphaFoldDB" id="A0A7J6CDU4"/>
<dbReference type="Proteomes" id="UP000579812">
    <property type="component" value="Unassembled WGS sequence"/>
</dbReference>
<accession>A0A7J6CDU4</accession>
<evidence type="ECO:0000313" key="2">
    <source>
        <dbReference type="EMBL" id="KAF4105479.1"/>
    </source>
</evidence>
<keyword evidence="3" id="KW-1185">Reference proteome</keyword>
<organism evidence="2 3">
    <name type="scientific">Onychostoma macrolepis</name>
    <dbReference type="NCBI Taxonomy" id="369639"/>
    <lineage>
        <taxon>Eukaryota</taxon>
        <taxon>Metazoa</taxon>
        <taxon>Chordata</taxon>
        <taxon>Craniata</taxon>
        <taxon>Vertebrata</taxon>
        <taxon>Euteleostomi</taxon>
        <taxon>Actinopterygii</taxon>
        <taxon>Neopterygii</taxon>
        <taxon>Teleostei</taxon>
        <taxon>Ostariophysi</taxon>
        <taxon>Cypriniformes</taxon>
        <taxon>Cyprinidae</taxon>
        <taxon>Acrossocheilinae</taxon>
        <taxon>Onychostoma</taxon>
    </lineage>
</organism>
<gene>
    <name evidence="2" type="ORF">G5714_013141</name>
</gene>
<proteinExistence type="predicted"/>
<name>A0A7J6CDU4_9TELE</name>
<protein>
    <submittedName>
        <fullName evidence="2">Uncharacterized protein</fullName>
    </submittedName>
</protein>
<keyword evidence="1" id="KW-0175">Coiled coil</keyword>
<dbReference type="EMBL" id="JAAMOB010000013">
    <property type="protein sequence ID" value="KAF4105479.1"/>
    <property type="molecule type" value="Genomic_DNA"/>
</dbReference>
<sequence length="178" mass="20856">MAVFNTENIRAAVWIALKRLDLNDNRVIALREVHIPSGAQVTSIRQILAHSFRLDTSQTILKIRNNRGCLIPLNSCMPPNSKQMPYVLEVAKNYQHVNPRPRSIPMTVINKTLKSRLLSIVKRIERLEELFPQIKLKHRERLTKDIELLNQKLVFLHKRMQMAESYCWEGTLRRAPLW</sequence>
<feature type="coiled-coil region" evidence="1">
    <location>
        <begin position="110"/>
        <end position="159"/>
    </location>
</feature>